<evidence type="ECO:0000256" key="5">
    <source>
        <dbReference type="PROSITE-ProRule" id="PRU00108"/>
    </source>
</evidence>
<accession>A0A484KCD5</accession>
<protein>
    <recommendedName>
        <fullName evidence="8">Homeobox domain-containing protein</fullName>
    </recommendedName>
</protein>
<evidence type="ECO:0000259" key="8">
    <source>
        <dbReference type="PROSITE" id="PS50071"/>
    </source>
</evidence>
<comment type="subcellular location">
    <subcellularLocation>
        <location evidence="1 5 6">Nucleus</location>
    </subcellularLocation>
</comment>
<keyword evidence="2 5" id="KW-0238">DNA-binding</keyword>
<dbReference type="PANTHER" id="PTHR15467">
    <property type="entry name" value="ZINC-FINGERS AND HOMEOBOXES RELATED"/>
    <property type="match status" value="1"/>
</dbReference>
<dbReference type="PROSITE" id="PS50071">
    <property type="entry name" value="HOMEOBOX_2"/>
    <property type="match status" value="1"/>
</dbReference>
<dbReference type="GO" id="GO:0000981">
    <property type="term" value="F:DNA-binding transcription factor activity, RNA polymerase II-specific"/>
    <property type="evidence" value="ECO:0007669"/>
    <property type="project" value="TreeGrafter"/>
</dbReference>
<feature type="region of interest" description="Disordered" evidence="7">
    <location>
        <begin position="45"/>
        <end position="69"/>
    </location>
</feature>
<name>A0A484KCD5_9ASTE</name>
<feature type="domain" description="Homeobox" evidence="8">
    <location>
        <begin position="273"/>
        <end position="333"/>
    </location>
</feature>
<dbReference type="GO" id="GO:0005634">
    <property type="term" value="C:nucleus"/>
    <property type="evidence" value="ECO:0007669"/>
    <property type="project" value="UniProtKB-SubCell"/>
</dbReference>
<dbReference type="CDD" id="cd00086">
    <property type="entry name" value="homeodomain"/>
    <property type="match status" value="1"/>
</dbReference>
<dbReference type="InterPro" id="IPR009057">
    <property type="entry name" value="Homeodomain-like_sf"/>
</dbReference>
<feature type="DNA-binding region" description="Homeobox" evidence="5">
    <location>
        <begin position="275"/>
        <end position="334"/>
    </location>
</feature>
<feature type="region of interest" description="Disordered" evidence="7">
    <location>
        <begin position="333"/>
        <end position="353"/>
    </location>
</feature>
<dbReference type="SMART" id="SM00389">
    <property type="entry name" value="HOX"/>
    <property type="match status" value="1"/>
</dbReference>
<evidence type="ECO:0000256" key="6">
    <source>
        <dbReference type="RuleBase" id="RU000682"/>
    </source>
</evidence>
<evidence type="ECO:0000313" key="9">
    <source>
        <dbReference type="EMBL" id="VFQ59802.1"/>
    </source>
</evidence>
<evidence type="ECO:0000256" key="1">
    <source>
        <dbReference type="ARBA" id="ARBA00004123"/>
    </source>
</evidence>
<reference evidence="9 10" key="1">
    <citation type="submission" date="2018-04" db="EMBL/GenBank/DDBJ databases">
        <authorList>
            <person name="Vogel A."/>
        </authorList>
    </citation>
    <scope>NUCLEOTIDE SEQUENCE [LARGE SCALE GENOMIC DNA]</scope>
</reference>
<dbReference type="InterPro" id="IPR001356">
    <property type="entry name" value="HD"/>
</dbReference>
<evidence type="ECO:0000256" key="3">
    <source>
        <dbReference type="ARBA" id="ARBA00023155"/>
    </source>
</evidence>
<dbReference type="GO" id="GO:0003677">
    <property type="term" value="F:DNA binding"/>
    <property type="evidence" value="ECO:0007669"/>
    <property type="project" value="UniProtKB-UniRule"/>
</dbReference>
<evidence type="ECO:0000313" key="10">
    <source>
        <dbReference type="Proteomes" id="UP000595140"/>
    </source>
</evidence>
<feature type="compositionally biased region" description="Basic and acidic residues" evidence="7">
    <location>
        <begin position="142"/>
        <end position="158"/>
    </location>
</feature>
<keyword evidence="3 5" id="KW-0371">Homeobox</keyword>
<proteinExistence type="predicted"/>
<keyword evidence="10" id="KW-1185">Reference proteome</keyword>
<dbReference type="AlphaFoldDB" id="A0A484KCD5"/>
<dbReference type="Pfam" id="PF00046">
    <property type="entry name" value="Homeodomain"/>
    <property type="match status" value="1"/>
</dbReference>
<evidence type="ECO:0000256" key="7">
    <source>
        <dbReference type="SAM" id="MobiDB-lite"/>
    </source>
</evidence>
<evidence type="ECO:0000256" key="4">
    <source>
        <dbReference type="ARBA" id="ARBA00023242"/>
    </source>
</evidence>
<feature type="compositionally biased region" description="Acidic residues" evidence="7">
    <location>
        <begin position="159"/>
        <end position="179"/>
    </location>
</feature>
<keyword evidence="4 5" id="KW-0539">Nucleus</keyword>
<dbReference type="PANTHER" id="PTHR15467:SF9">
    <property type="entry name" value="HOMEOBOX DOMAIN-CONTAINING PROTEIN"/>
    <property type="match status" value="1"/>
</dbReference>
<dbReference type="Proteomes" id="UP000595140">
    <property type="component" value="Unassembled WGS sequence"/>
</dbReference>
<dbReference type="SUPFAM" id="SSF46689">
    <property type="entry name" value="Homeodomain-like"/>
    <property type="match status" value="1"/>
</dbReference>
<dbReference type="EMBL" id="OOIL02000049">
    <property type="protein sequence ID" value="VFQ59802.1"/>
    <property type="molecule type" value="Genomic_DNA"/>
</dbReference>
<evidence type="ECO:0000256" key="2">
    <source>
        <dbReference type="ARBA" id="ARBA00023125"/>
    </source>
</evidence>
<sequence>MAASTSLHISIRFPCSQKNVFSVCRPCSRTTFPSARHCSSSVLTFSSRRSDGPRRASTPSNKKKQKKSLSLKINEVDDDLDEDAFEALFIQLEEDLKNDDLSLGEDSEIKEEDIINLERDLDEALKDDQLLGNINSFLDEKNQELEHEARREGRAKEEKDDDDIEGVENDDDEDDEDERSEQLKKWQLKRLAYALKTGRRKTSIKNLAADLCLDRAFVLSILRDPPPHLVLLSAALPDKPVSTISEPLSIPLEKAEDTVKTDTSEELPVHVLQQNWSAKKRIKKKQLETLEKVYGRSRRPTNAVISSIVHVTNLPRKRVVKWFEERRAEEGIPDRPCDHHLPYRRSTPETSLL</sequence>
<organism evidence="9 10">
    <name type="scientific">Cuscuta campestris</name>
    <dbReference type="NCBI Taxonomy" id="132261"/>
    <lineage>
        <taxon>Eukaryota</taxon>
        <taxon>Viridiplantae</taxon>
        <taxon>Streptophyta</taxon>
        <taxon>Embryophyta</taxon>
        <taxon>Tracheophyta</taxon>
        <taxon>Spermatophyta</taxon>
        <taxon>Magnoliopsida</taxon>
        <taxon>eudicotyledons</taxon>
        <taxon>Gunneridae</taxon>
        <taxon>Pentapetalae</taxon>
        <taxon>asterids</taxon>
        <taxon>lamiids</taxon>
        <taxon>Solanales</taxon>
        <taxon>Convolvulaceae</taxon>
        <taxon>Cuscuteae</taxon>
        <taxon>Cuscuta</taxon>
        <taxon>Cuscuta subgen. Grammica</taxon>
        <taxon>Cuscuta sect. Cleistogrammica</taxon>
    </lineage>
</organism>
<feature type="region of interest" description="Disordered" evidence="7">
    <location>
        <begin position="142"/>
        <end position="181"/>
    </location>
</feature>
<gene>
    <name evidence="9" type="ORF">CCAM_LOCUS1578</name>
</gene>
<dbReference type="OrthoDB" id="514822at2759"/>
<dbReference type="Gene3D" id="1.10.10.60">
    <property type="entry name" value="Homeodomain-like"/>
    <property type="match status" value="1"/>
</dbReference>